<organism evidence="1">
    <name type="scientific">marine sediment metagenome</name>
    <dbReference type="NCBI Taxonomy" id="412755"/>
    <lineage>
        <taxon>unclassified sequences</taxon>
        <taxon>metagenomes</taxon>
        <taxon>ecological metagenomes</taxon>
    </lineage>
</organism>
<sequence>MRSAALVAMAGLSLIALAGFALSDDSGARAQPTNTIQVGDVWFCSVSSADGVCETTISAGDTVTWDWVGILFHTTTACSGSDFATCDAAQG</sequence>
<dbReference type="EMBL" id="LAZR01017952">
    <property type="protein sequence ID" value="KKL98320.1"/>
    <property type="molecule type" value="Genomic_DNA"/>
</dbReference>
<proteinExistence type="predicted"/>
<accession>A0A0F9IXA1</accession>
<name>A0A0F9IXA1_9ZZZZ</name>
<reference evidence="1" key="1">
    <citation type="journal article" date="2015" name="Nature">
        <title>Complex archaea that bridge the gap between prokaryotes and eukaryotes.</title>
        <authorList>
            <person name="Spang A."/>
            <person name="Saw J.H."/>
            <person name="Jorgensen S.L."/>
            <person name="Zaremba-Niedzwiedzka K."/>
            <person name="Martijn J."/>
            <person name="Lind A.E."/>
            <person name="van Eijk R."/>
            <person name="Schleper C."/>
            <person name="Guy L."/>
            <person name="Ettema T.J."/>
        </authorList>
    </citation>
    <scope>NUCLEOTIDE SEQUENCE</scope>
</reference>
<feature type="non-terminal residue" evidence="1">
    <location>
        <position position="91"/>
    </location>
</feature>
<dbReference type="AlphaFoldDB" id="A0A0F9IXA1"/>
<protein>
    <submittedName>
        <fullName evidence="1">Uncharacterized protein</fullName>
    </submittedName>
</protein>
<evidence type="ECO:0000313" key="1">
    <source>
        <dbReference type="EMBL" id="KKL98320.1"/>
    </source>
</evidence>
<comment type="caution">
    <text evidence="1">The sequence shown here is derived from an EMBL/GenBank/DDBJ whole genome shotgun (WGS) entry which is preliminary data.</text>
</comment>
<gene>
    <name evidence="1" type="ORF">LCGC14_1825620</name>
</gene>